<dbReference type="InterPro" id="IPR039448">
    <property type="entry name" value="Beta_helix"/>
</dbReference>
<dbReference type="Proteomes" id="UP001597010">
    <property type="component" value="Unassembled WGS sequence"/>
</dbReference>
<evidence type="ECO:0000259" key="1">
    <source>
        <dbReference type="Pfam" id="PF13229"/>
    </source>
</evidence>
<dbReference type="InterPro" id="IPR006626">
    <property type="entry name" value="PbH1"/>
</dbReference>
<feature type="domain" description="Right handed beta helix" evidence="1">
    <location>
        <begin position="235"/>
        <end position="398"/>
    </location>
</feature>
<gene>
    <name evidence="2" type="ORF">ACFQZX_18300</name>
</gene>
<dbReference type="InterPro" id="IPR012334">
    <property type="entry name" value="Pectin_lyas_fold"/>
</dbReference>
<comment type="caution">
    <text evidence="2">The sequence shown here is derived from an EMBL/GenBank/DDBJ whole genome shotgun (WGS) entry which is preliminary data.</text>
</comment>
<evidence type="ECO:0000313" key="3">
    <source>
        <dbReference type="Proteomes" id="UP001597010"/>
    </source>
</evidence>
<dbReference type="NCBIfam" id="NF041518">
    <property type="entry name" value="choice_anch_Q"/>
    <property type="match status" value="1"/>
</dbReference>
<organism evidence="2 3">
    <name type="scientific">Mucilaginibacter litoreus</name>
    <dbReference type="NCBI Taxonomy" id="1048221"/>
    <lineage>
        <taxon>Bacteria</taxon>
        <taxon>Pseudomonadati</taxon>
        <taxon>Bacteroidota</taxon>
        <taxon>Sphingobacteriia</taxon>
        <taxon>Sphingobacteriales</taxon>
        <taxon>Sphingobacteriaceae</taxon>
        <taxon>Mucilaginibacter</taxon>
    </lineage>
</organism>
<dbReference type="Gene3D" id="2.160.20.10">
    <property type="entry name" value="Single-stranded right-handed beta-helix, Pectin lyase-like"/>
    <property type="match status" value="1"/>
</dbReference>
<protein>
    <submittedName>
        <fullName evidence="2">Right-handed parallel beta-helix repeat-containing protein</fullName>
    </submittedName>
</protein>
<dbReference type="InterPro" id="IPR011050">
    <property type="entry name" value="Pectin_lyase_fold/virulence"/>
</dbReference>
<sequence>MTFLNTLVRTIIGFVVLSSFTMCVKPAVDAEVPGTTAAKDSTSQSHVNAVAAYTYTVQPSQWYVDGTNIPAGAIIYIPAGTRGALLFKNLKGTEADPIIIVNKGGKAILSTSTTASYGFKTQNCSYFEVRGNGDPNITYGITVSGGNIGMTMDDLSSDFEVSNVEVVGAGFAGIMAKTDPTCDVATQRGNFTMKNVSLHDNYVHKTGGEGFYVGNSFYAEGVSVSCGKVLPHDVNNLQIYNNRIDSTGCEGIQVGSAVADCAVYKNRVSYPGLAPFASGQNNGIQIGEGTGGKCYGNLVRNAPGNGIIVLGLGDNQVFNNIILNSGSYGIFADSRYTPGPYFQFVNNTIVNSQLGGIKMNSVTIPMNVVINNVIIGASGSNAIIRMNSSVKLTSSNNYINTKVAACKFVNYNQGDFHLQVSSPLINAGLNTANYGVVTDFYDKTRPAGSAFDIGATEY</sequence>
<dbReference type="SMART" id="SM00710">
    <property type="entry name" value="PbH1"/>
    <property type="match status" value="7"/>
</dbReference>
<accession>A0ABW3AXR8</accession>
<dbReference type="RefSeq" id="WP_377118111.1">
    <property type="nucleotide sequence ID" value="NZ_JBHTHZ010000014.1"/>
</dbReference>
<name>A0ABW3AXR8_9SPHI</name>
<dbReference type="Pfam" id="PF13229">
    <property type="entry name" value="Beta_helix"/>
    <property type="match status" value="1"/>
</dbReference>
<proteinExistence type="predicted"/>
<evidence type="ECO:0000313" key="2">
    <source>
        <dbReference type="EMBL" id="MFD0795579.1"/>
    </source>
</evidence>
<keyword evidence="3" id="KW-1185">Reference proteome</keyword>
<dbReference type="SUPFAM" id="SSF51126">
    <property type="entry name" value="Pectin lyase-like"/>
    <property type="match status" value="1"/>
</dbReference>
<reference evidence="3" key="1">
    <citation type="journal article" date="2019" name="Int. J. Syst. Evol. Microbiol.">
        <title>The Global Catalogue of Microorganisms (GCM) 10K type strain sequencing project: providing services to taxonomists for standard genome sequencing and annotation.</title>
        <authorList>
            <consortium name="The Broad Institute Genomics Platform"/>
            <consortium name="The Broad Institute Genome Sequencing Center for Infectious Disease"/>
            <person name="Wu L."/>
            <person name="Ma J."/>
        </authorList>
    </citation>
    <scope>NUCLEOTIDE SEQUENCE [LARGE SCALE GENOMIC DNA]</scope>
    <source>
        <strain evidence="3">CCUG 61484</strain>
    </source>
</reference>
<dbReference type="InterPro" id="IPR059226">
    <property type="entry name" value="Choice_anch_Q_dom"/>
</dbReference>
<dbReference type="EMBL" id="JBHTHZ010000014">
    <property type="protein sequence ID" value="MFD0795579.1"/>
    <property type="molecule type" value="Genomic_DNA"/>
</dbReference>